<evidence type="ECO:0000313" key="1">
    <source>
        <dbReference type="EMBL" id="BAL56560.1"/>
    </source>
</evidence>
<sequence>MVAMPYLPRESDASLMRGPAFLESVDILVLESYPPQYVLLIQGTLPTPCHELRVRVSAPDEEGNVHIEVYSVADPQRVCIQVLKSFSERIPVLSGAGKYTFWVNGKKVGEK</sequence>
<reference evidence="1" key="1">
    <citation type="journal article" date="2005" name="Environ. Microbiol.">
        <title>Genetic and functional properties of uncultivated thermophilic crenarchaeotes from a subsurface gold mine as revealed by analysis of genome fragments.</title>
        <authorList>
            <person name="Nunoura T."/>
            <person name="Hirayama H."/>
            <person name="Takami H."/>
            <person name="Oida H."/>
            <person name="Nishi S."/>
            <person name="Shimamura S."/>
            <person name="Suzuki Y."/>
            <person name="Inagaki F."/>
            <person name="Takai K."/>
            <person name="Nealson K.H."/>
            <person name="Horikoshi K."/>
        </authorList>
    </citation>
    <scope>NUCLEOTIDE SEQUENCE</scope>
</reference>
<reference evidence="1" key="2">
    <citation type="journal article" date="2012" name="PLoS ONE">
        <title>A Deeply Branching Thermophilic Bacterium with an Ancient Acetyl-CoA Pathway Dominates a Subsurface Ecosystem.</title>
        <authorList>
            <person name="Takami H."/>
            <person name="Noguchi H."/>
            <person name="Takaki Y."/>
            <person name="Uchiyama I."/>
            <person name="Toyoda A."/>
            <person name="Nishi S."/>
            <person name="Chee G.-J."/>
            <person name="Arai W."/>
            <person name="Nunoura T."/>
            <person name="Itoh T."/>
            <person name="Hattori M."/>
            <person name="Takai K."/>
        </authorList>
    </citation>
    <scope>NUCLEOTIDE SEQUENCE</scope>
</reference>
<dbReference type="AlphaFoldDB" id="H5SK74"/>
<organism evidence="1">
    <name type="scientific">uncultured Chloroflexota bacterium</name>
    <dbReference type="NCBI Taxonomy" id="166587"/>
    <lineage>
        <taxon>Bacteria</taxon>
        <taxon>Bacillati</taxon>
        <taxon>Chloroflexota</taxon>
        <taxon>environmental samples</taxon>
    </lineage>
</organism>
<dbReference type="EMBL" id="AP011752">
    <property type="protein sequence ID" value="BAL56560.1"/>
    <property type="molecule type" value="Genomic_DNA"/>
</dbReference>
<proteinExistence type="predicted"/>
<name>H5SK74_9CHLR</name>
<gene>
    <name evidence="1" type="ORF">HGMM_F40G09C07</name>
</gene>
<protein>
    <submittedName>
        <fullName evidence="1">Uncharacterized protein</fullName>
    </submittedName>
</protein>
<accession>H5SK74</accession>